<dbReference type="InterPro" id="IPR001873">
    <property type="entry name" value="ENaC"/>
</dbReference>
<evidence type="ECO:0000256" key="13">
    <source>
        <dbReference type="SAM" id="Phobius"/>
    </source>
</evidence>
<name>A0AAJ7SEJ3_9ACAR</name>
<keyword evidence="6 13" id="KW-1133">Transmembrane helix</keyword>
<keyword evidence="8 12" id="KW-0406">Ion transport</keyword>
<organism evidence="14 15">
    <name type="scientific">Galendromus occidentalis</name>
    <name type="common">western predatory mite</name>
    <dbReference type="NCBI Taxonomy" id="34638"/>
    <lineage>
        <taxon>Eukaryota</taxon>
        <taxon>Metazoa</taxon>
        <taxon>Ecdysozoa</taxon>
        <taxon>Arthropoda</taxon>
        <taxon>Chelicerata</taxon>
        <taxon>Arachnida</taxon>
        <taxon>Acari</taxon>
        <taxon>Parasitiformes</taxon>
        <taxon>Mesostigmata</taxon>
        <taxon>Gamasina</taxon>
        <taxon>Phytoseioidea</taxon>
        <taxon>Phytoseiidae</taxon>
        <taxon>Typhlodrominae</taxon>
        <taxon>Galendromus</taxon>
    </lineage>
</organism>
<keyword evidence="5 12" id="KW-0812">Transmembrane</keyword>
<sequence>MTTFIAMQTRRVFRLGAPYPSSCSDDWTHDKLPSWVNKSALIEDYTPQLCLELCHSDALNKRCAGCVIKGNNISLRAAMDAFTFCSRNLSCAVEWLQSDGNFNCNCPQRCSETVVKYQSSFAAWSTEDRSDRHLVKVSIYFTTVSWEQVTEFPLMSSIAALTLVGGFLNMYVGLTFLSLYEFIEIGVFIYVRLKSKYQVRRGV</sequence>
<gene>
    <name evidence="15" type="primary">LOC100898580</name>
</gene>
<dbReference type="RefSeq" id="XP_028967174.1">
    <property type="nucleotide sequence ID" value="XM_029111341.1"/>
</dbReference>
<evidence type="ECO:0000256" key="7">
    <source>
        <dbReference type="ARBA" id="ARBA00023053"/>
    </source>
</evidence>
<evidence type="ECO:0000256" key="8">
    <source>
        <dbReference type="ARBA" id="ARBA00023065"/>
    </source>
</evidence>
<evidence type="ECO:0000256" key="9">
    <source>
        <dbReference type="ARBA" id="ARBA00023136"/>
    </source>
</evidence>
<evidence type="ECO:0000256" key="2">
    <source>
        <dbReference type="ARBA" id="ARBA00007193"/>
    </source>
</evidence>
<dbReference type="GeneID" id="100898580"/>
<evidence type="ECO:0000256" key="5">
    <source>
        <dbReference type="ARBA" id="ARBA00022692"/>
    </source>
</evidence>
<dbReference type="AlphaFoldDB" id="A0AAJ7SEJ3"/>
<feature type="transmembrane region" description="Helical" evidence="13">
    <location>
        <begin position="158"/>
        <end position="191"/>
    </location>
</feature>
<dbReference type="GO" id="GO:0005886">
    <property type="term" value="C:plasma membrane"/>
    <property type="evidence" value="ECO:0007669"/>
    <property type="project" value="TreeGrafter"/>
</dbReference>
<evidence type="ECO:0000256" key="1">
    <source>
        <dbReference type="ARBA" id="ARBA00004141"/>
    </source>
</evidence>
<keyword evidence="4 12" id="KW-0894">Sodium channel</keyword>
<evidence type="ECO:0000256" key="11">
    <source>
        <dbReference type="ARBA" id="ARBA00023303"/>
    </source>
</evidence>
<keyword evidence="11 12" id="KW-0407">Ion channel</keyword>
<keyword evidence="9 13" id="KW-0472">Membrane</keyword>
<keyword evidence="7" id="KW-0915">Sodium</keyword>
<keyword evidence="3 12" id="KW-0813">Transport</keyword>
<dbReference type="Pfam" id="PF00858">
    <property type="entry name" value="ASC"/>
    <property type="match status" value="1"/>
</dbReference>
<comment type="subcellular location">
    <subcellularLocation>
        <location evidence="1">Membrane</location>
        <topology evidence="1">Multi-pass membrane protein</topology>
    </subcellularLocation>
</comment>
<evidence type="ECO:0000256" key="4">
    <source>
        <dbReference type="ARBA" id="ARBA00022461"/>
    </source>
</evidence>
<protein>
    <submittedName>
        <fullName evidence="15">Uncharacterized protein LOC100898580</fullName>
    </submittedName>
</protein>
<evidence type="ECO:0000256" key="6">
    <source>
        <dbReference type="ARBA" id="ARBA00022989"/>
    </source>
</evidence>
<dbReference type="GO" id="GO:0015280">
    <property type="term" value="F:ligand-gated sodium channel activity"/>
    <property type="evidence" value="ECO:0007669"/>
    <property type="project" value="TreeGrafter"/>
</dbReference>
<proteinExistence type="inferred from homology"/>
<comment type="similarity">
    <text evidence="2 12">Belongs to the amiloride-sensitive sodium channel (TC 1.A.6) family.</text>
</comment>
<evidence type="ECO:0000313" key="14">
    <source>
        <dbReference type="Proteomes" id="UP000694867"/>
    </source>
</evidence>
<dbReference type="PANTHER" id="PTHR11690">
    <property type="entry name" value="AMILORIDE-SENSITIVE SODIUM CHANNEL-RELATED"/>
    <property type="match status" value="1"/>
</dbReference>
<dbReference type="Proteomes" id="UP000694867">
    <property type="component" value="Unplaced"/>
</dbReference>
<dbReference type="KEGG" id="goe:100898580"/>
<evidence type="ECO:0000256" key="10">
    <source>
        <dbReference type="ARBA" id="ARBA00023201"/>
    </source>
</evidence>
<keyword evidence="14" id="KW-1185">Reference proteome</keyword>
<evidence type="ECO:0000256" key="12">
    <source>
        <dbReference type="RuleBase" id="RU000679"/>
    </source>
</evidence>
<dbReference type="PANTHER" id="PTHR11690:SF248">
    <property type="entry name" value="PICKPOCKET 17, ISOFORM A"/>
    <property type="match status" value="1"/>
</dbReference>
<evidence type="ECO:0000313" key="15">
    <source>
        <dbReference type="RefSeq" id="XP_028967174.1"/>
    </source>
</evidence>
<reference evidence="15" key="1">
    <citation type="submission" date="2025-08" db="UniProtKB">
        <authorList>
            <consortium name="RefSeq"/>
        </authorList>
    </citation>
    <scope>IDENTIFICATION</scope>
</reference>
<accession>A0AAJ7SEJ3</accession>
<evidence type="ECO:0000256" key="3">
    <source>
        <dbReference type="ARBA" id="ARBA00022448"/>
    </source>
</evidence>
<keyword evidence="10 12" id="KW-0739">Sodium transport</keyword>